<dbReference type="GO" id="GO:0016829">
    <property type="term" value="F:lyase activity"/>
    <property type="evidence" value="ECO:0007669"/>
    <property type="project" value="UniProtKB-KW"/>
</dbReference>
<keyword evidence="3" id="KW-1185">Reference proteome</keyword>
<dbReference type="Pfam" id="PF00903">
    <property type="entry name" value="Glyoxalase"/>
    <property type="match status" value="1"/>
</dbReference>
<sequence>MLRGFATVSFFADDIEEAGRWYAELTGVQPYFRVYQCPGCGTRSREATCAGCGVEGELGYLELRIGDHEDELGFIQRKWAPHDTSRPGGAVLFWHVDDLPAALERLQARGATIHEPLIRRGADGWATASVLDPFGNVLGVMYNPHYLEQVSGA</sequence>
<feature type="domain" description="VOC" evidence="1">
    <location>
        <begin position="4"/>
        <end position="143"/>
    </location>
</feature>
<keyword evidence="2" id="KW-0456">Lyase</keyword>
<evidence type="ECO:0000313" key="3">
    <source>
        <dbReference type="Proteomes" id="UP000315677"/>
    </source>
</evidence>
<dbReference type="OrthoDB" id="4548523at2"/>
<organism evidence="2 3">
    <name type="scientific">Pseudonocardia kunmingensis</name>
    <dbReference type="NCBI Taxonomy" id="630975"/>
    <lineage>
        <taxon>Bacteria</taxon>
        <taxon>Bacillati</taxon>
        <taxon>Actinomycetota</taxon>
        <taxon>Actinomycetes</taxon>
        <taxon>Pseudonocardiales</taxon>
        <taxon>Pseudonocardiaceae</taxon>
        <taxon>Pseudonocardia</taxon>
    </lineage>
</organism>
<gene>
    <name evidence="2" type="ORF">FB558_5818</name>
</gene>
<dbReference type="RefSeq" id="WP_142058587.1">
    <property type="nucleotide sequence ID" value="NZ_VFPA01000003.1"/>
</dbReference>
<dbReference type="Gene3D" id="3.10.180.10">
    <property type="entry name" value="2,3-Dihydroxybiphenyl 1,2-Dioxygenase, domain 1"/>
    <property type="match status" value="1"/>
</dbReference>
<dbReference type="InterPro" id="IPR037523">
    <property type="entry name" value="VOC_core"/>
</dbReference>
<dbReference type="InterPro" id="IPR004360">
    <property type="entry name" value="Glyas_Fos-R_dOase_dom"/>
</dbReference>
<proteinExistence type="predicted"/>
<evidence type="ECO:0000313" key="2">
    <source>
        <dbReference type="EMBL" id="TQM10037.1"/>
    </source>
</evidence>
<accession>A0A543DL34</accession>
<dbReference type="EMBL" id="VFPA01000003">
    <property type="protein sequence ID" value="TQM10037.1"/>
    <property type="molecule type" value="Genomic_DNA"/>
</dbReference>
<reference evidence="2 3" key="1">
    <citation type="submission" date="2019-06" db="EMBL/GenBank/DDBJ databases">
        <title>Sequencing the genomes of 1000 actinobacteria strains.</title>
        <authorList>
            <person name="Klenk H.-P."/>
        </authorList>
    </citation>
    <scope>NUCLEOTIDE SEQUENCE [LARGE SCALE GENOMIC DNA]</scope>
    <source>
        <strain evidence="2 3">DSM 45301</strain>
    </source>
</reference>
<evidence type="ECO:0000259" key="1">
    <source>
        <dbReference type="PROSITE" id="PS51819"/>
    </source>
</evidence>
<dbReference type="PROSITE" id="PS51819">
    <property type="entry name" value="VOC"/>
    <property type="match status" value="1"/>
</dbReference>
<dbReference type="Proteomes" id="UP000315677">
    <property type="component" value="Unassembled WGS sequence"/>
</dbReference>
<dbReference type="InterPro" id="IPR029068">
    <property type="entry name" value="Glyas_Bleomycin-R_OHBP_Dase"/>
</dbReference>
<dbReference type="SUPFAM" id="SSF54593">
    <property type="entry name" value="Glyoxalase/Bleomycin resistance protein/Dihydroxybiphenyl dioxygenase"/>
    <property type="match status" value="1"/>
</dbReference>
<protein>
    <submittedName>
        <fullName evidence="2">Putative enzyme related to lactoylglutathione lyase</fullName>
    </submittedName>
</protein>
<dbReference type="AlphaFoldDB" id="A0A543DL34"/>
<name>A0A543DL34_9PSEU</name>
<comment type="caution">
    <text evidence="2">The sequence shown here is derived from an EMBL/GenBank/DDBJ whole genome shotgun (WGS) entry which is preliminary data.</text>
</comment>